<dbReference type="InterPro" id="IPR031310">
    <property type="entry name" value="Ribosomal_uL5_N"/>
</dbReference>
<dbReference type="PROSITE" id="PS00358">
    <property type="entry name" value="RIBOSOMAL_L5"/>
    <property type="match status" value="1"/>
</dbReference>
<dbReference type="Pfam" id="PF00281">
    <property type="entry name" value="Ribosomal_L5"/>
    <property type="match status" value="1"/>
</dbReference>
<gene>
    <name evidence="5 9" type="primary">rplE</name>
    <name evidence="9" type="ORF">FPL22_14240</name>
</gene>
<evidence type="ECO:0000256" key="1">
    <source>
        <dbReference type="ARBA" id="ARBA00008553"/>
    </source>
</evidence>
<dbReference type="GO" id="GO:0003735">
    <property type="term" value="F:structural constituent of ribosome"/>
    <property type="evidence" value="ECO:0007669"/>
    <property type="project" value="InterPro"/>
</dbReference>
<dbReference type="InterPro" id="IPR020930">
    <property type="entry name" value="Ribosomal_uL5_bac-type"/>
</dbReference>
<evidence type="ECO:0000256" key="2">
    <source>
        <dbReference type="ARBA" id="ARBA00022980"/>
    </source>
</evidence>
<dbReference type="PIRSF" id="PIRSF002161">
    <property type="entry name" value="Ribosomal_L5"/>
    <property type="match status" value="1"/>
</dbReference>
<evidence type="ECO:0000259" key="7">
    <source>
        <dbReference type="Pfam" id="PF00281"/>
    </source>
</evidence>
<evidence type="ECO:0000259" key="8">
    <source>
        <dbReference type="Pfam" id="PF00673"/>
    </source>
</evidence>
<proteinExistence type="inferred from homology"/>
<dbReference type="GO" id="GO:1990904">
    <property type="term" value="C:ribonucleoprotein complex"/>
    <property type="evidence" value="ECO:0007669"/>
    <property type="project" value="UniProtKB-KW"/>
</dbReference>
<dbReference type="AlphaFoldDB" id="A0A556QKX1"/>
<comment type="caution">
    <text evidence="9">The sequence shown here is derived from an EMBL/GenBank/DDBJ whole genome shotgun (WGS) entry which is preliminary data.</text>
</comment>
<keyword evidence="2 5" id="KW-0689">Ribosomal protein</keyword>
<comment type="function">
    <text evidence="5">This is 1 of the proteins that bind and probably mediate the attachment of the 5S RNA into the large ribosomal subunit, where it forms part of the central protuberance. In the 70S ribosome it contacts protein S13 of the 30S subunit (bridge B1b), connecting the 2 subunits; this bridge is implicated in subunit movement. Contacts the P site tRNA; the 5S rRNA and some of its associated proteins might help stabilize positioning of ribosome-bound tRNAs.</text>
</comment>
<evidence type="ECO:0000256" key="4">
    <source>
        <dbReference type="ARBA" id="ARBA00035245"/>
    </source>
</evidence>
<keyword evidence="5" id="KW-0820">tRNA-binding</keyword>
<dbReference type="Proteomes" id="UP000315648">
    <property type="component" value="Unassembled WGS sequence"/>
</dbReference>
<dbReference type="GO" id="GO:0005840">
    <property type="term" value="C:ribosome"/>
    <property type="evidence" value="ECO:0007669"/>
    <property type="project" value="UniProtKB-KW"/>
</dbReference>
<dbReference type="FunFam" id="3.30.1440.10:FF:000001">
    <property type="entry name" value="50S ribosomal protein L5"/>
    <property type="match status" value="1"/>
</dbReference>
<dbReference type="InterPro" id="IPR020929">
    <property type="entry name" value="Ribosomal_uL5_CS"/>
</dbReference>
<comment type="subunit">
    <text evidence="5">Part of the 50S ribosomal subunit; part of the 5S rRNA/L5/L18/L25 subcomplex. Contacts the 5S rRNA and the P site tRNA. Forms a bridge to the 30S subunit in the 70S ribosome.</text>
</comment>
<evidence type="ECO:0000256" key="6">
    <source>
        <dbReference type="RuleBase" id="RU003930"/>
    </source>
</evidence>
<dbReference type="GO" id="GO:0000049">
    <property type="term" value="F:tRNA binding"/>
    <property type="evidence" value="ECO:0007669"/>
    <property type="project" value="UniProtKB-UniRule"/>
</dbReference>
<dbReference type="EMBL" id="VMBG01000002">
    <property type="protein sequence ID" value="TSJ77252.1"/>
    <property type="molecule type" value="Genomic_DNA"/>
</dbReference>
<organism evidence="9 10">
    <name type="scientific">Rariglobus hedericola</name>
    <dbReference type="NCBI Taxonomy" id="2597822"/>
    <lineage>
        <taxon>Bacteria</taxon>
        <taxon>Pseudomonadati</taxon>
        <taxon>Verrucomicrobiota</taxon>
        <taxon>Opitutia</taxon>
        <taxon>Opitutales</taxon>
        <taxon>Opitutaceae</taxon>
        <taxon>Rariglobus</taxon>
    </lineage>
</organism>
<dbReference type="OrthoDB" id="9806626at2"/>
<accession>A0A556QKX1</accession>
<keyword evidence="5" id="KW-0694">RNA-binding</keyword>
<dbReference type="NCBIfam" id="NF000585">
    <property type="entry name" value="PRK00010.1"/>
    <property type="match status" value="1"/>
</dbReference>
<protein>
    <recommendedName>
        <fullName evidence="4 5">Large ribosomal subunit protein uL5</fullName>
    </recommendedName>
</protein>
<dbReference type="PANTHER" id="PTHR11994">
    <property type="entry name" value="60S RIBOSOMAL PROTEIN L11-RELATED"/>
    <property type="match status" value="1"/>
</dbReference>
<evidence type="ECO:0000256" key="5">
    <source>
        <dbReference type="HAMAP-Rule" id="MF_01333"/>
    </source>
</evidence>
<evidence type="ECO:0000313" key="9">
    <source>
        <dbReference type="EMBL" id="TSJ77252.1"/>
    </source>
</evidence>
<feature type="domain" description="Large ribosomal subunit protein uL5 N-terminal" evidence="7">
    <location>
        <begin position="28"/>
        <end position="83"/>
    </location>
</feature>
<feature type="domain" description="Large ribosomal subunit protein uL5 C-terminal" evidence="8">
    <location>
        <begin position="88"/>
        <end position="179"/>
    </location>
</feature>
<dbReference type="InterPro" id="IPR031309">
    <property type="entry name" value="Ribosomal_uL5_C"/>
</dbReference>
<dbReference type="GO" id="GO:0019843">
    <property type="term" value="F:rRNA binding"/>
    <property type="evidence" value="ECO:0007669"/>
    <property type="project" value="UniProtKB-UniRule"/>
</dbReference>
<keyword evidence="3 5" id="KW-0687">Ribonucleoprotein</keyword>
<comment type="similarity">
    <text evidence="1 5 6">Belongs to the universal ribosomal protein uL5 family.</text>
</comment>
<dbReference type="Pfam" id="PF00673">
    <property type="entry name" value="Ribosomal_L5_C"/>
    <property type="match status" value="1"/>
</dbReference>
<dbReference type="Gene3D" id="3.30.1440.10">
    <property type="match status" value="1"/>
</dbReference>
<dbReference type="SUPFAM" id="SSF55282">
    <property type="entry name" value="RL5-like"/>
    <property type="match status" value="1"/>
</dbReference>
<evidence type="ECO:0000256" key="3">
    <source>
        <dbReference type="ARBA" id="ARBA00023274"/>
    </source>
</evidence>
<dbReference type="InterPro" id="IPR002132">
    <property type="entry name" value="Ribosomal_uL5"/>
</dbReference>
<name>A0A556QKX1_9BACT</name>
<dbReference type="RefSeq" id="WP_144353655.1">
    <property type="nucleotide sequence ID" value="NZ_CBCRVV010000013.1"/>
</dbReference>
<evidence type="ECO:0000313" key="10">
    <source>
        <dbReference type="Proteomes" id="UP000315648"/>
    </source>
</evidence>
<keyword evidence="10" id="KW-1185">Reference proteome</keyword>
<sequence>MSKTTPFLKQHYTEQVAPALVKSRGYKNTHQVPKIVKISLNTGIDSEADKNQIADIQRDLAAIAGQKPVLSKSKKAISNFKLRENQVVGAHVTLRGERMWDFLYRLLAVALPTIRDFRGVPSKLDGQGNYNLGISDFTIFPEITVENVKKAMGLDVTIVTSAGTDEEGRELLKLLGMPFRRTEQQVAADAAAKTNAA</sequence>
<keyword evidence="5" id="KW-0699">rRNA-binding</keyword>
<reference evidence="9 10" key="1">
    <citation type="submission" date="2019-07" db="EMBL/GenBank/DDBJ databases">
        <title>Description of 53C-WASEF.</title>
        <authorList>
            <person name="Pitt A."/>
            <person name="Hahn M.W."/>
        </authorList>
    </citation>
    <scope>NUCLEOTIDE SEQUENCE [LARGE SCALE GENOMIC DNA]</scope>
    <source>
        <strain evidence="9 10">53C-WASEF</strain>
    </source>
</reference>
<dbReference type="HAMAP" id="MF_01333_B">
    <property type="entry name" value="Ribosomal_uL5_B"/>
    <property type="match status" value="1"/>
</dbReference>
<dbReference type="GO" id="GO:0006412">
    <property type="term" value="P:translation"/>
    <property type="evidence" value="ECO:0007669"/>
    <property type="project" value="UniProtKB-UniRule"/>
</dbReference>
<dbReference type="InterPro" id="IPR022803">
    <property type="entry name" value="Ribosomal_uL5_dom_sf"/>
</dbReference>